<keyword evidence="7 9" id="KW-0472">Membrane</keyword>
<feature type="transmembrane region" description="Helical" evidence="9">
    <location>
        <begin position="6"/>
        <end position="26"/>
    </location>
</feature>
<keyword evidence="2" id="KW-0808">Transferase</keyword>
<evidence type="ECO:0000256" key="3">
    <source>
        <dbReference type="ARBA" id="ARBA00022692"/>
    </source>
</evidence>
<dbReference type="Proteomes" id="UP000192223">
    <property type="component" value="Unplaced"/>
</dbReference>
<evidence type="ECO:0000256" key="8">
    <source>
        <dbReference type="ARBA" id="ARBA00023180"/>
    </source>
</evidence>
<dbReference type="InParanoid" id="A0A1W4WV94"/>
<dbReference type="GO" id="GO:0000139">
    <property type="term" value="C:Golgi membrane"/>
    <property type="evidence" value="ECO:0007669"/>
    <property type="project" value="UniProtKB-SubCell"/>
</dbReference>
<keyword evidence="5 9" id="KW-1133">Transmembrane helix</keyword>
<dbReference type="AlphaFoldDB" id="A0A1W4WV94"/>
<dbReference type="GeneID" id="108736215"/>
<keyword evidence="3 9" id="KW-0812">Transmembrane</keyword>
<evidence type="ECO:0000313" key="10">
    <source>
        <dbReference type="Proteomes" id="UP000192223"/>
    </source>
</evidence>
<reference evidence="11" key="1">
    <citation type="submission" date="2025-08" db="UniProtKB">
        <authorList>
            <consortium name="RefSeq"/>
        </authorList>
    </citation>
    <scope>IDENTIFICATION</scope>
    <source>
        <tissue evidence="11">Entire body</tissue>
    </source>
</reference>
<evidence type="ECO:0000256" key="7">
    <source>
        <dbReference type="ARBA" id="ARBA00023136"/>
    </source>
</evidence>
<dbReference type="Gene3D" id="3.40.50.300">
    <property type="entry name" value="P-loop containing nucleotide triphosphate hydrolases"/>
    <property type="match status" value="1"/>
</dbReference>
<dbReference type="RefSeq" id="XP_018324063.1">
    <property type="nucleotide sequence ID" value="XM_018468561.2"/>
</dbReference>
<dbReference type="OrthoDB" id="10019582at2759"/>
<keyword evidence="4" id="KW-0735">Signal-anchor</keyword>
<organism evidence="10 11">
    <name type="scientific">Agrilus planipennis</name>
    <name type="common">Emerald ash borer</name>
    <name type="synonym">Agrilus marcopoli</name>
    <dbReference type="NCBI Taxonomy" id="224129"/>
    <lineage>
        <taxon>Eukaryota</taxon>
        <taxon>Metazoa</taxon>
        <taxon>Ecdysozoa</taxon>
        <taxon>Arthropoda</taxon>
        <taxon>Hexapoda</taxon>
        <taxon>Insecta</taxon>
        <taxon>Pterygota</taxon>
        <taxon>Neoptera</taxon>
        <taxon>Endopterygota</taxon>
        <taxon>Coleoptera</taxon>
        <taxon>Polyphaga</taxon>
        <taxon>Elateriformia</taxon>
        <taxon>Buprestoidea</taxon>
        <taxon>Buprestidae</taxon>
        <taxon>Agrilinae</taxon>
        <taxon>Agrilus</taxon>
    </lineage>
</organism>
<evidence type="ECO:0000256" key="2">
    <source>
        <dbReference type="ARBA" id="ARBA00022679"/>
    </source>
</evidence>
<dbReference type="PANTHER" id="PTHR12129">
    <property type="entry name" value="HEPARAN SULFATE 2-O-SULFOTRANSFERASE"/>
    <property type="match status" value="1"/>
</dbReference>
<keyword evidence="10" id="KW-1185">Reference proteome</keyword>
<accession>A0A1W4WV94</accession>
<dbReference type="InterPro" id="IPR007734">
    <property type="entry name" value="Heparan_SO4_2-O-STrfase"/>
</dbReference>
<protein>
    <submittedName>
        <fullName evidence="11">Uronyl 2-sulfotransferase</fullName>
    </submittedName>
</protein>
<gene>
    <name evidence="11" type="primary">LOC108736215</name>
</gene>
<name>A0A1W4WV94_AGRPL</name>
<dbReference type="KEGG" id="apln:108736215"/>
<dbReference type="STRING" id="224129.A0A1W4WV94"/>
<dbReference type="GO" id="GO:0008146">
    <property type="term" value="F:sulfotransferase activity"/>
    <property type="evidence" value="ECO:0007669"/>
    <property type="project" value="InterPro"/>
</dbReference>
<keyword evidence="8" id="KW-0325">Glycoprotein</keyword>
<evidence type="ECO:0000313" key="11">
    <source>
        <dbReference type="RefSeq" id="XP_018324063.1"/>
    </source>
</evidence>
<evidence type="ECO:0000256" key="9">
    <source>
        <dbReference type="SAM" id="Phobius"/>
    </source>
</evidence>
<dbReference type="PANTHER" id="PTHR12129:SF15">
    <property type="entry name" value="URONYL 2-SULFOTRANSFERASE"/>
    <property type="match status" value="1"/>
</dbReference>
<evidence type="ECO:0000256" key="5">
    <source>
        <dbReference type="ARBA" id="ARBA00022989"/>
    </source>
</evidence>
<evidence type="ECO:0000256" key="6">
    <source>
        <dbReference type="ARBA" id="ARBA00023034"/>
    </source>
</evidence>
<evidence type="ECO:0000256" key="1">
    <source>
        <dbReference type="ARBA" id="ARBA00004323"/>
    </source>
</evidence>
<dbReference type="InterPro" id="IPR027417">
    <property type="entry name" value="P-loop_NTPase"/>
</dbReference>
<keyword evidence="6" id="KW-0333">Golgi apparatus</keyword>
<sequence length="329" mass="38143">MRRHFINTFALIVLCVVFLLSGFVVINKKSVVNNNKKGHGEEYVGNYVSSTKSSASRKKFTTPRKKHVTKSLNELPPMDHLNAHALFLNTIPKSGAEVLVLLLKWLQGRNSFKHVKLKKENNNKLTIIQQENLIYEVEDTLRNEAIPVSFDKEVRFVNFSLIGKQSPTFFTLIRNPEELITARYPNLTDDYIKNCSTNDPGCLFNSNDNGIELNIPYFCGYSPRCDSLNDDWALAVAKENVEKYYPVVGVLDEIYSTITCLELKLHYFFRGATMMYKKKLLGFNKKKKTSKNTKKGDYKHLKKILRAEIAFYEWIKFRLFKDINNKRLF</sequence>
<evidence type="ECO:0000256" key="4">
    <source>
        <dbReference type="ARBA" id="ARBA00022968"/>
    </source>
</evidence>
<proteinExistence type="predicted"/>
<comment type="subcellular location">
    <subcellularLocation>
        <location evidence="1">Golgi apparatus membrane</location>
        <topology evidence="1">Single-pass type II membrane protein</topology>
    </subcellularLocation>
</comment>